<dbReference type="EMBL" id="KN847000">
    <property type="protein sequence ID" value="KIW88199.1"/>
    <property type="molecule type" value="Genomic_DNA"/>
</dbReference>
<keyword evidence="2" id="KW-1185">Reference proteome</keyword>
<protein>
    <submittedName>
        <fullName evidence="1">Uncharacterized protein</fullName>
    </submittedName>
</protein>
<evidence type="ECO:0000313" key="2">
    <source>
        <dbReference type="Proteomes" id="UP000053789"/>
    </source>
</evidence>
<dbReference type="OrthoDB" id="10599610at2759"/>
<dbReference type="Proteomes" id="UP000053789">
    <property type="component" value="Unassembled WGS sequence"/>
</dbReference>
<organism evidence="1 2">
    <name type="scientific">Cladophialophora bantiana (strain ATCC 10958 / CBS 173.52 / CDC B-1940 / NIH 8579)</name>
    <name type="common">Xylohypha bantiana</name>
    <dbReference type="NCBI Taxonomy" id="1442370"/>
    <lineage>
        <taxon>Eukaryota</taxon>
        <taxon>Fungi</taxon>
        <taxon>Dikarya</taxon>
        <taxon>Ascomycota</taxon>
        <taxon>Pezizomycotina</taxon>
        <taxon>Eurotiomycetes</taxon>
        <taxon>Chaetothyriomycetidae</taxon>
        <taxon>Chaetothyriales</taxon>
        <taxon>Herpotrichiellaceae</taxon>
        <taxon>Cladophialophora</taxon>
    </lineage>
</organism>
<name>A0A0D2HUH6_CLAB1</name>
<sequence>MAVRGRTSSDATNIEVAQQEGLAQPKASPSIRHAAIVEQDGSTSSMTYSLTREEDVHFRICEEISRSRQGLLSPSPQSQNTHRCEVMELHEGVNPMTILGQALGQQHPNRFVRFMVEEDVSKPDLGHSFPGLDTADVAYLEAKAGLSFPPQPVCDELLRLHFVRVYPYAPILDRVWLGGGWGDTGGATGCARPGVTASEAFHGGVQ</sequence>
<dbReference type="GeneID" id="27704238"/>
<dbReference type="HOGENOM" id="CLU_1331814_0_0_1"/>
<proteinExistence type="predicted"/>
<evidence type="ECO:0000313" key="1">
    <source>
        <dbReference type="EMBL" id="KIW88199.1"/>
    </source>
</evidence>
<accession>A0A0D2HUH6</accession>
<dbReference type="RefSeq" id="XP_016614868.1">
    <property type="nucleotide sequence ID" value="XM_016769022.1"/>
</dbReference>
<reference evidence="1" key="1">
    <citation type="submission" date="2015-01" db="EMBL/GenBank/DDBJ databases">
        <title>The Genome Sequence of Cladophialophora bantiana CBS 173.52.</title>
        <authorList>
            <consortium name="The Broad Institute Genomics Platform"/>
            <person name="Cuomo C."/>
            <person name="de Hoog S."/>
            <person name="Gorbushina A."/>
            <person name="Stielow B."/>
            <person name="Teixiera M."/>
            <person name="Abouelleil A."/>
            <person name="Chapman S.B."/>
            <person name="Priest M."/>
            <person name="Young S.K."/>
            <person name="Wortman J."/>
            <person name="Nusbaum C."/>
            <person name="Birren B."/>
        </authorList>
    </citation>
    <scope>NUCLEOTIDE SEQUENCE [LARGE SCALE GENOMIC DNA]</scope>
    <source>
        <strain evidence="1">CBS 173.52</strain>
    </source>
</reference>
<dbReference type="VEuPathDB" id="FungiDB:Z519_11310"/>
<dbReference type="AlphaFoldDB" id="A0A0D2HUH6"/>
<gene>
    <name evidence="1" type="ORF">Z519_11310</name>
</gene>